<organism evidence="2 3">
    <name type="scientific">Candidatus Eisenbergiella intestinigallinarum</name>
    <dbReference type="NCBI Taxonomy" id="2838549"/>
    <lineage>
        <taxon>Bacteria</taxon>
        <taxon>Bacillati</taxon>
        <taxon>Bacillota</taxon>
        <taxon>Clostridia</taxon>
        <taxon>Lachnospirales</taxon>
        <taxon>Lachnospiraceae</taxon>
        <taxon>Eisenbergiella</taxon>
    </lineage>
</organism>
<evidence type="ECO:0000256" key="1">
    <source>
        <dbReference type="SAM" id="SignalP"/>
    </source>
</evidence>
<keyword evidence="1" id="KW-0732">Signal</keyword>
<gene>
    <name evidence="2" type="ORF">H9926_15015</name>
</gene>
<dbReference type="PROSITE" id="PS51257">
    <property type="entry name" value="PROKAR_LIPOPROTEIN"/>
    <property type="match status" value="1"/>
</dbReference>
<feature type="signal peptide" evidence="1">
    <location>
        <begin position="1"/>
        <end position="20"/>
    </location>
</feature>
<protein>
    <recommendedName>
        <fullName evidence="4">Lipoprotein</fullName>
    </recommendedName>
</protein>
<dbReference type="AlphaFoldDB" id="A0A9D2QMB7"/>
<comment type="caution">
    <text evidence="2">The sequence shown here is derived from an EMBL/GenBank/DDBJ whole genome shotgun (WGS) entry which is preliminary data.</text>
</comment>
<name>A0A9D2QMB7_9FIRM</name>
<accession>A0A9D2QMB7</accession>
<reference evidence="2" key="2">
    <citation type="submission" date="2021-04" db="EMBL/GenBank/DDBJ databases">
        <authorList>
            <person name="Gilroy R."/>
        </authorList>
    </citation>
    <scope>NUCLEOTIDE SEQUENCE</scope>
    <source>
        <strain evidence="2">ChiBcec1-1630</strain>
    </source>
</reference>
<dbReference type="Proteomes" id="UP000823922">
    <property type="component" value="Unassembled WGS sequence"/>
</dbReference>
<evidence type="ECO:0000313" key="3">
    <source>
        <dbReference type="Proteomes" id="UP000823922"/>
    </source>
</evidence>
<evidence type="ECO:0008006" key="4">
    <source>
        <dbReference type="Google" id="ProtNLM"/>
    </source>
</evidence>
<proteinExistence type="predicted"/>
<dbReference type="EMBL" id="DWVS01000391">
    <property type="protein sequence ID" value="HJC89305.1"/>
    <property type="molecule type" value="Genomic_DNA"/>
</dbReference>
<evidence type="ECO:0000313" key="2">
    <source>
        <dbReference type="EMBL" id="HJC89305.1"/>
    </source>
</evidence>
<sequence>MKKNAAILLCTGAAAVGLLAGCGEISRFIPGEGGPAAGSAENVTTDQAVGTGPFGWLPEDMPQILSETEPDRMIRDAVAEYFEIPREEWEDVRYYYNFTDLDDDGTDEIFALAVGSYVSGSGGSSALILKNDGTVVQSLTTVNAPVVVSDEMTNGYHNLVVERCGGGADTEAVVLRASEDGVYENVPDSQETADLSTLTGEALLCDDMTFDDTADYLTLAD</sequence>
<reference evidence="2" key="1">
    <citation type="journal article" date="2021" name="PeerJ">
        <title>Extensive microbial diversity within the chicken gut microbiome revealed by metagenomics and culture.</title>
        <authorList>
            <person name="Gilroy R."/>
            <person name="Ravi A."/>
            <person name="Getino M."/>
            <person name="Pursley I."/>
            <person name="Horton D.L."/>
            <person name="Alikhan N.F."/>
            <person name="Baker D."/>
            <person name="Gharbi K."/>
            <person name="Hall N."/>
            <person name="Watson M."/>
            <person name="Adriaenssens E.M."/>
            <person name="Foster-Nyarko E."/>
            <person name="Jarju S."/>
            <person name="Secka A."/>
            <person name="Antonio M."/>
            <person name="Oren A."/>
            <person name="Chaudhuri R.R."/>
            <person name="La Ragione R."/>
            <person name="Hildebrand F."/>
            <person name="Pallen M.J."/>
        </authorList>
    </citation>
    <scope>NUCLEOTIDE SEQUENCE</scope>
    <source>
        <strain evidence="2">ChiBcec1-1630</strain>
    </source>
</reference>
<feature type="chain" id="PRO_5039356944" description="Lipoprotein" evidence="1">
    <location>
        <begin position="21"/>
        <end position="221"/>
    </location>
</feature>